<reference evidence="1 2" key="1">
    <citation type="journal article" date="2018" name="Front. Plant Sci.">
        <title>Red Clover (Trifolium pratense) and Zigzag Clover (T. medium) - A Picture of Genomic Similarities and Differences.</title>
        <authorList>
            <person name="Dluhosova J."/>
            <person name="Istvanek J."/>
            <person name="Nedelnik J."/>
            <person name="Repkova J."/>
        </authorList>
    </citation>
    <scope>NUCLEOTIDE SEQUENCE [LARGE SCALE GENOMIC DNA]</scope>
    <source>
        <strain evidence="2">cv. 10/8</strain>
        <tissue evidence="1">Leaf</tissue>
    </source>
</reference>
<protein>
    <submittedName>
        <fullName evidence="1">Uncharacterized protein</fullName>
    </submittedName>
</protein>
<name>A0A392RHB7_9FABA</name>
<feature type="non-terminal residue" evidence="1">
    <location>
        <position position="21"/>
    </location>
</feature>
<evidence type="ECO:0000313" key="2">
    <source>
        <dbReference type="Proteomes" id="UP000265520"/>
    </source>
</evidence>
<comment type="caution">
    <text evidence="1">The sequence shown here is derived from an EMBL/GenBank/DDBJ whole genome shotgun (WGS) entry which is preliminary data.</text>
</comment>
<keyword evidence="2" id="KW-1185">Reference proteome</keyword>
<dbReference type="AlphaFoldDB" id="A0A392RHB7"/>
<proteinExistence type="predicted"/>
<accession>A0A392RHB7</accession>
<evidence type="ECO:0000313" key="1">
    <source>
        <dbReference type="EMBL" id="MCI35522.1"/>
    </source>
</evidence>
<dbReference type="Proteomes" id="UP000265520">
    <property type="component" value="Unassembled WGS sequence"/>
</dbReference>
<organism evidence="1 2">
    <name type="scientific">Trifolium medium</name>
    <dbReference type="NCBI Taxonomy" id="97028"/>
    <lineage>
        <taxon>Eukaryota</taxon>
        <taxon>Viridiplantae</taxon>
        <taxon>Streptophyta</taxon>
        <taxon>Embryophyta</taxon>
        <taxon>Tracheophyta</taxon>
        <taxon>Spermatophyta</taxon>
        <taxon>Magnoliopsida</taxon>
        <taxon>eudicotyledons</taxon>
        <taxon>Gunneridae</taxon>
        <taxon>Pentapetalae</taxon>
        <taxon>rosids</taxon>
        <taxon>fabids</taxon>
        <taxon>Fabales</taxon>
        <taxon>Fabaceae</taxon>
        <taxon>Papilionoideae</taxon>
        <taxon>50 kb inversion clade</taxon>
        <taxon>NPAAA clade</taxon>
        <taxon>Hologalegina</taxon>
        <taxon>IRL clade</taxon>
        <taxon>Trifolieae</taxon>
        <taxon>Trifolium</taxon>
    </lineage>
</organism>
<sequence length="21" mass="2038">MGGCIGSDMGVVVAVATDLSR</sequence>
<dbReference type="EMBL" id="LXQA010224205">
    <property type="protein sequence ID" value="MCI35522.1"/>
    <property type="molecule type" value="Genomic_DNA"/>
</dbReference>